<dbReference type="InterPro" id="IPR013815">
    <property type="entry name" value="ATP_grasp_subdomain_1"/>
</dbReference>
<dbReference type="Gene3D" id="3.30.1490.20">
    <property type="entry name" value="ATP-grasp fold, A domain"/>
    <property type="match status" value="1"/>
</dbReference>
<dbReference type="AlphaFoldDB" id="A0AAW0GT08"/>
<dbReference type="GO" id="GO:0004637">
    <property type="term" value="F:phosphoribosylamine-glycine ligase activity"/>
    <property type="evidence" value="ECO:0007669"/>
    <property type="project" value="UniProtKB-EC"/>
</dbReference>
<name>A0AAW0GT08_9APHY</name>
<dbReference type="EC" id="6.3.4.13" evidence="2"/>
<keyword evidence="8" id="KW-0464">Manganese</keyword>
<dbReference type="SMART" id="SM01209">
    <property type="entry name" value="GARS_A"/>
    <property type="match status" value="1"/>
</dbReference>
<evidence type="ECO:0000313" key="12">
    <source>
        <dbReference type="Proteomes" id="UP001385951"/>
    </source>
</evidence>
<dbReference type="Gene3D" id="3.30.470.20">
    <property type="entry name" value="ATP-grasp fold, B domain"/>
    <property type="match status" value="1"/>
</dbReference>
<keyword evidence="4" id="KW-0479">Metal-binding</keyword>
<dbReference type="InterPro" id="IPR000115">
    <property type="entry name" value="PRibGlycinamide_synth"/>
</dbReference>
<evidence type="ECO:0000256" key="9">
    <source>
        <dbReference type="PROSITE-ProRule" id="PRU00409"/>
    </source>
</evidence>
<dbReference type="GO" id="GO:0009113">
    <property type="term" value="P:purine nucleobase biosynthetic process"/>
    <property type="evidence" value="ECO:0007669"/>
    <property type="project" value="InterPro"/>
</dbReference>
<evidence type="ECO:0000256" key="1">
    <source>
        <dbReference type="ARBA" id="ARBA00005174"/>
    </source>
</evidence>
<dbReference type="Pfam" id="PF02844">
    <property type="entry name" value="GARS_N"/>
    <property type="match status" value="1"/>
</dbReference>
<dbReference type="FunFam" id="3.30.1490.20:FF:000006">
    <property type="entry name" value="phosphoribosylamine--glycine ligase, chloroplastic-like"/>
    <property type="match status" value="1"/>
</dbReference>
<evidence type="ECO:0000256" key="7">
    <source>
        <dbReference type="ARBA" id="ARBA00022840"/>
    </source>
</evidence>
<keyword evidence="7 9" id="KW-0067">ATP-binding</keyword>
<gene>
    <name evidence="11" type="primary">ADE1_1</name>
    <name evidence="11" type="ORF">QCA50_002167</name>
</gene>
<dbReference type="PANTHER" id="PTHR43472">
    <property type="entry name" value="PHOSPHORIBOSYLAMINE--GLYCINE LIGASE"/>
    <property type="match status" value="1"/>
</dbReference>
<dbReference type="PANTHER" id="PTHR43472:SF1">
    <property type="entry name" value="PHOSPHORIBOSYLAMINE--GLYCINE LIGASE, CHLOROPLASTIC"/>
    <property type="match status" value="1"/>
</dbReference>
<sequence>MAHRVLILGSGGREHALAWKLSQSDLVKQIFVVPGNGGTAKEAKCTNVSLPSSDFSHIVDFAVREKVTLVLPGPEQPLVDGVETHFRKVGIPVFGPTAVAAQMEGSKAFAKDFMERHSIPTAKFRVFASSEFEQASEYVRTCGFNVVLKASGLAAGKGVLIPSSIEEAIAGLKEIMVDNVFGAAGSEVVIEELLIGPEISVLAFSDGYTIVPLPAAQDHKRIGEGDTGP</sequence>
<dbReference type="Proteomes" id="UP001385951">
    <property type="component" value="Unassembled WGS sequence"/>
</dbReference>
<dbReference type="GO" id="GO:0005524">
    <property type="term" value="F:ATP binding"/>
    <property type="evidence" value="ECO:0007669"/>
    <property type="project" value="UniProtKB-UniRule"/>
</dbReference>
<keyword evidence="5 9" id="KW-0547">Nucleotide-binding</keyword>
<evidence type="ECO:0000256" key="3">
    <source>
        <dbReference type="ARBA" id="ARBA00022598"/>
    </source>
</evidence>
<organism evidence="11 12">
    <name type="scientific">Cerrena zonata</name>
    <dbReference type="NCBI Taxonomy" id="2478898"/>
    <lineage>
        <taxon>Eukaryota</taxon>
        <taxon>Fungi</taxon>
        <taxon>Dikarya</taxon>
        <taxon>Basidiomycota</taxon>
        <taxon>Agaricomycotina</taxon>
        <taxon>Agaricomycetes</taxon>
        <taxon>Polyporales</taxon>
        <taxon>Cerrenaceae</taxon>
        <taxon>Cerrena</taxon>
    </lineage>
</organism>
<evidence type="ECO:0000256" key="5">
    <source>
        <dbReference type="ARBA" id="ARBA00022741"/>
    </source>
</evidence>
<comment type="pathway">
    <text evidence="1">Purine metabolism; IMP biosynthesis via de novo pathway; N(1)-(5-phospho-D-ribosyl)glycinamide from 5-phospho-alpha-D-ribose 1-diphosphate: step 2/2.</text>
</comment>
<dbReference type="InterPro" id="IPR020562">
    <property type="entry name" value="PRibGlycinamide_synth_N"/>
</dbReference>
<dbReference type="PROSITE" id="PS50975">
    <property type="entry name" value="ATP_GRASP"/>
    <property type="match status" value="1"/>
</dbReference>
<comment type="caution">
    <text evidence="11">The sequence shown here is derived from an EMBL/GenBank/DDBJ whole genome shotgun (WGS) entry which is preliminary data.</text>
</comment>
<dbReference type="EMBL" id="JASBNA010000002">
    <property type="protein sequence ID" value="KAK7694979.1"/>
    <property type="molecule type" value="Genomic_DNA"/>
</dbReference>
<dbReference type="FunFam" id="3.40.50.20:FF:000006">
    <property type="entry name" value="Phosphoribosylamine--glycine ligase, chloroplastic"/>
    <property type="match status" value="1"/>
</dbReference>
<accession>A0AAW0GT08</accession>
<dbReference type="GO" id="GO:0006164">
    <property type="term" value="P:purine nucleotide biosynthetic process"/>
    <property type="evidence" value="ECO:0007669"/>
    <property type="project" value="UniProtKB-KW"/>
</dbReference>
<evidence type="ECO:0000256" key="6">
    <source>
        <dbReference type="ARBA" id="ARBA00022755"/>
    </source>
</evidence>
<dbReference type="GO" id="GO:0046872">
    <property type="term" value="F:metal ion binding"/>
    <property type="evidence" value="ECO:0007669"/>
    <property type="project" value="UniProtKB-KW"/>
</dbReference>
<evidence type="ECO:0000256" key="8">
    <source>
        <dbReference type="ARBA" id="ARBA00023211"/>
    </source>
</evidence>
<evidence type="ECO:0000256" key="4">
    <source>
        <dbReference type="ARBA" id="ARBA00022723"/>
    </source>
</evidence>
<keyword evidence="12" id="KW-1185">Reference proteome</keyword>
<evidence type="ECO:0000313" key="11">
    <source>
        <dbReference type="EMBL" id="KAK7694979.1"/>
    </source>
</evidence>
<dbReference type="Gene3D" id="3.40.50.20">
    <property type="match status" value="1"/>
</dbReference>
<reference evidence="11 12" key="1">
    <citation type="submission" date="2022-09" db="EMBL/GenBank/DDBJ databases">
        <authorList>
            <person name="Palmer J.M."/>
        </authorList>
    </citation>
    <scope>NUCLEOTIDE SEQUENCE [LARGE SCALE GENOMIC DNA]</scope>
    <source>
        <strain evidence="11 12">DSM 7382</strain>
    </source>
</reference>
<dbReference type="InterPro" id="IPR020561">
    <property type="entry name" value="PRibGlycinamid_synth_ATP-grasp"/>
</dbReference>
<protein>
    <recommendedName>
        <fullName evidence="2">phosphoribosylamine--glycine ligase</fullName>
        <ecNumber evidence="2">6.3.4.13</ecNumber>
    </recommendedName>
</protein>
<proteinExistence type="predicted"/>
<keyword evidence="6" id="KW-0658">Purine biosynthesis</keyword>
<feature type="domain" description="ATP-grasp" evidence="10">
    <location>
        <begin position="111"/>
        <end position="207"/>
    </location>
</feature>
<dbReference type="InterPro" id="IPR016185">
    <property type="entry name" value="PreATP-grasp_dom_sf"/>
</dbReference>
<dbReference type="SUPFAM" id="SSF52440">
    <property type="entry name" value="PreATP-grasp domain"/>
    <property type="match status" value="1"/>
</dbReference>
<dbReference type="InterPro" id="IPR011761">
    <property type="entry name" value="ATP-grasp"/>
</dbReference>
<evidence type="ECO:0000256" key="2">
    <source>
        <dbReference type="ARBA" id="ARBA00013255"/>
    </source>
</evidence>
<evidence type="ECO:0000259" key="10">
    <source>
        <dbReference type="PROSITE" id="PS50975"/>
    </source>
</evidence>
<dbReference type="SUPFAM" id="SSF56059">
    <property type="entry name" value="Glutathione synthetase ATP-binding domain-like"/>
    <property type="match status" value="1"/>
</dbReference>
<keyword evidence="3" id="KW-0436">Ligase</keyword>
<dbReference type="Pfam" id="PF01071">
    <property type="entry name" value="GARS_A"/>
    <property type="match status" value="1"/>
</dbReference>